<dbReference type="RefSeq" id="XP_060367582.1">
    <property type="nucleotide sequence ID" value="XM_060510267.1"/>
</dbReference>
<evidence type="ECO:0008006" key="7">
    <source>
        <dbReference type="Google" id="ProtNLM"/>
    </source>
</evidence>
<dbReference type="EMBL" id="JAHMHS010000023">
    <property type="protein sequence ID" value="KAK1727527.1"/>
    <property type="molecule type" value="Genomic_DNA"/>
</dbReference>
<reference evidence="5" key="1">
    <citation type="submission" date="2021-12" db="EMBL/GenBank/DDBJ databases">
        <title>Comparative genomics, transcriptomics and evolutionary studies reveal genomic signatures of adaptation to plant cell wall in hemibiotrophic fungi.</title>
        <authorList>
            <consortium name="DOE Joint Genome Institute"/>
            <person name="Baroncelli R."/>
            <person name="Diaz J.F."/>
            <person name="Benocci T."/>
            <person name="Peng M."/>
            <person name="Battaglia E."/>
            <person name="Haridas S."/>
            <person name="Andreopoulos W."/>
            <person name="Labutti K."/>
            <person name="Pangilinan J."/>
            <person name="Floch G.L."/>
            <person name="Makela M.R."/>
            <person name="Henrissat B."/>
            <person name="Grigoriev I.V."/>
            <person name="Crouch J.A."/>
            <person name="De Vries R.P."/>
            <person name="Sukno S.A."/>
            <person name="Thon M.R."/>
        </authorList>
    </citation>
    <scope>NUCLEOTIDE SEQUENCE</scope>
    <source>
        <strain evidence="5">CBS 112980</strain>
    </source>
</reference>
<protein>
    <recommendedName>
        <fullName evidence="7">MmgE/PrpD family protein</fullName>
    </recommendedName>
</protein>
<evidence type="ECO:0000256" key="2">
    <source>
        <dbReference type="SAM" id="MobiDB-lite"/>
    </source>
</evidence>
<dbReference type="AlphaFoldDB" id="A0AAD8XHJ8"/>
<dbReference type="PANTHER" id="PTHR16943">
    <property type="entry name" value="2-METHYLCITRATE DEHYDRATASE-RELATED"/>
    <property type="match status" value="1"/>
</dbReference>
<dbReference type="SUPFAM" id="SSF103378">
    <property type="entry name" value="2-methylcitrate dehydratase PrpD"/>
    <property type="match status" value="1"/>
</dbReference>
<dbReference type="GO" id="GO:0016829">
    <property type="term" value="F:lyase activity"/>
    <property type="evidence" value="ECO:0007669"/>
    <property type="project" value="InterPro"/>
</dbReference>
<proteinExistence type="inferred from homology"/>
<evidence type="ECO:0000259" key="3">
    <source>
        <dbReference type="Pfam" id="PF03972"/>
    </source>
</evidence>
<dbReference type="Proteomes" id="UP001244207">
    <property type="component" value="Unassembled WGS sequence"/>
</dbReference>
<dbReference type="Gene3D" id="3.30.1330.120">
    <property type="entry name" value="2-methylcitrate dehydratase PrpD"/>
    <property type="match status" value="1"/>
</dbReference>
<comment type="similarity">
    <text evidence="1">Belongs to the PrpD family.</text>
</comment>
<organism evidence="5 6">
    <name type="scientific">Glomerella acutata</name>
    <name type="common">Colletotrichum acutatum</name>
    <dbReference type="NCBI Taxonomy" id="27357"/>
    <lineage>
        <taxon>Eukaryota</taxon>
        <taxon>Fungi</taxon>
        <taxon>Dikarya</taxon>
        <taxon>Ascomycota</taxon>
        <taxon>Pezizomycotina</taxon>
        <taxon>Sordariomycetes</taxon>
        <taxon>Hypocreomycetidae</taxon>
        <taxon>Glomerellales</taxon>
        <taxon>Glomerellaceae</taxon>
        <taxon>Colletotrichum</taxon>
        <taxon>Colletotrichum acutatum species complex</taxon>
    </lineage>
</organism>
<feature type="domain" description="MmgE/PrpD N-terminal" evidence="3">
    <location>
        <begin position="56"/>
        <end position="297"/>
    </location>
</feature>
<dbReference type="Pfam" id="PF03972">
    <property type="entry name" value="MmgE_PrpD_N"/>
    <property type="match status" value="1"/>
</dbReference>
<dbReference type="InterPro" id="IPR042188">
    <property type="entry name" value="MmgE/PrpD_sf_2"/>
</dbReference>
<evidence type="ECO:0000313" key="5">
    <source>
        <dbReference type="EMBL" id="KAK1727527.1"/>
    </source>
</evidence>
<feature type="domain" description="MmgE/PrpD C-terminal" evidence="4">
    <location>
        <begin position="321"/>
        <end position="490"/>
    </location>
</feature>
<dbReference type="Pfam" id="PF19305">
    <property type="entry name" value="MmgE_PrpD_C"/>
    <property type="match status" value="1"/>
</dbReference>
<comment type="caution">
    <text evidence="5">The sequence shown here is derived from an EMBL/GenBank/DDBJ whole genome shotgun (WGS) entry which is preliminary data.</text>
</comment>
<sequence length="504" mass="53622">MSATESDFGCLHRLLPNKKLRGGVAGSRGESMATTSDPATDGIKGQCFPGAEDATERFCDFIARTEFEDIPDQALTKLFDLVIDHIGVGAGGGAHSESSEHIIKGVEAFAMGSVGKSTVYGKGRTYPIQIAALLNGAFAHSFDYDDTLAIGIIHTGASVIPAALAQAEASEATGTLLLTALSVGYEVASRLGRALSNGGYPRGFHNTSTAGIFGAVAAISKIKGLTSEQIYNAFGLAGSKTAGSMQFLDNGSWNKRLHPGFAAHDAFLCVALAEAGVTGAAHIIEGKWGFLQAHSANVNAVGLTESLGMKWLYPATAMKPFPACRFTHTAIEVTAKLAAKSNSQKLPDRIVVGLTRAGYGIVGEPNPNKKHPQTIVDAQFSIYYQVAVAWLFGSDIGWGAYDADKMESKQVAQLCDRIEVKINDKLEKEFEVRMVFSGIGGVGDIEEAMVYPLGEDEHPFSHERVEKKFRSLTASIYDSDRAGRILQAVQGLPNGQSKDLIELL</sequence>
<name>A0AAD8XHJ8_GLOAC</name>
<dbReference type="Gene3D" id="1.10.4100.10">
    <property type="entry name" value="2-methylcitrate dehydratase PrpD"/>
    <property type="match status" value="1"/>
</dbReference>
<dbReference type="GeneID" id="85394166"/>
<evidence type="ECO:0000259" key="4">
    <source>
        <dbReference type="Pfam" id="PF19305"/>
    </source>
</evidence>
<dbReference type="PANTHER" id="PTHR16943:SF8">
    <property type="entry name" value="2-METHYLCITRATE DEHYDRATASE"/>
    <property type="match status" value="1"/>
</dbReference>
<evidence type="ECO:0000313" key="6">
    <source>
        <dbReference type="Proteomes" id="UP001244207"/>
    </source>
</evidence>
<accession>A0AAD8XHJ8</accession>
<keyword evidence="6" id="KW-1185">Reference proteome</keyword>
<dbReference type="InterPro" id="IPR042183">
    <property type="entry name" value="MmgE/PrpD_sf_1"/>
</dbReference>
<feature type="region of interest" description="Disordered" evidence="2">
    <location>
        <begin position="23"/>
        <end position="44"/>
    </location>
</feature>
<dbReference type="InterPro" id="IPR036148">
    <property type="entry name" value="MmgE/PrpD_sf"/>
</dbReference>
<dbReference type="InterPro" id="IPR045337">
    <property type="entry name" value="MmgE_PrpD_C"/>
</dbReference>
<dbReference type="InterPro" id="IPR045336">
    <property type="entry name" value="MmgE_PrpD_N"/>
</dbReference>
<gene>
    <name evidence="5" type="ORF">BDZ83DRAFT_649404</name>
</gene>
<evidence type="ECO:0000256" key="1">
    <source>
        <dbReference type="ARBA" id="ARBA00006174"/>
    </source>
</evidence>
<dbReference type="InterPro" id="IPR005656">
    <property type="entry name" value="MmgE_PrpD"/>
</dbReference>